<evidence type="ECO:0008006" key="3">
    <source>
        <dbReference type="Google" id="ProtNLM"/>
    </source>
</evidence>
<name>A0A2J6X9Q1_9BACT</name>
<organism evidence="1 2">
    <name type="scientific">Caldisericum exile</name>
    <dbReference type="NCBI Taxonomy" id="693075"/>
    <lineage>
        <taxon>Bacteria</taxon>
        <taxon>Pseudomonadati</taxon>
        <taxon>Caldisericota/Cryosericota group</taxon>
        <taxon>Caldisericota</taxon>
        <taxon>Caldisericia</taxon>
        <taxon>Caldisericales</taxon>
        <taxon>Caldisericaceae</taxon>
        <taxon>Caldisericum</taxon>
    </lineage>
</organism>
<sequence>MRIDVKRGQEVAKILLSTNSNEMPEDLLPTGVAKGSREHLMFITLTVSLDYIRDAVRLWEASRETFEDQKTRYLFDPTTLFETPLEKITEDMTAHGLAQRQHKDPFYWKKIGETFHEKWKNDPRNFLYSCNLDAPTILQQLKERDNGHPLYPFLRGEKIGPLWIRMLRDNVGIELKNMDKIPIPVDTHVARATLATGVVRGRYDGNSRNLFNDIRSAWFESVKGLKVNGRSAVALDLDEPLWNLSKNGCSIHRDNATGKCEVYETCKLKNYCVTGTIVINNKAEVNT</sequence>
<evidence type="ECO:0000313" key="2">
    <source>
        <dbReference type="Proteomes" id="UP000236910"/>
    </source>
</evidence>
<proteinExistence type="predicted"/>
<dbReference type="EMBL" id="PNIX01000034">
    <property type="protein sequence ID" value="PMP84148.1"/>
    <property type="molecule type" value="Genomic_DNA"/>
</dbReference>
<gene>
    <name evidence="1" type="ORF">C0175_00590</name>
</gene>
<evidence type="ECO:0000313" key="1">
    <source>
        <dbReference type="EMBL" id="PMP84148.1"/>
    </source>
</evidence>
<dbReference type="InterPro" id="IPR023170">
    <property type="entry name" value="HhH_base_excis_C"/>
</dbReference>
<accession>A0A2J6X9Q1</accession>
<dbReference type="Proteomes" id="UP000236910">
    <property type="component" value="Unassembled WGS sequence"/>
</dbReference>
<reference evidence="1 2" key="1">
    <citation type="submission" date="2018-01" db="EMBL/GenBank/DDBJ databases">
        <title>Metagenomic assembled genomes from two thermal pools in the Uzon Caldera, Kamchatka, Russia.</title>
        <authorList>
            <person name="Wilkins L."/>
            <person name="Ettinger C."/>
        </authorList>
    </citation>
    <scope>NUCLEOTIDE SEQUENCE [LARGE SCALE GENOMIC DNA]</scope>
    <source>
        <strain evidence="1">ARK-10</strain>
    </source>
</reference>
<dbReference type="Gene3D" id="1.10.1670.10">
    <property type="entry name" value="Helix-hairpin-Helix base-excision DNA repair enzymes (C-terminal)"/>
    <property type="match status" value="1"/>
</dbReference>
<comment type="caution">
    <text evidence="1">The sequence shown here is derived from an EMBL/GenBank/DDBJ whole genome shotgun (WGS) entry which is preliminary data.</text>
</comment>
<dbReference type="AlphaFoldDB" id="A0A2J6X9Q1"/>
<protein>
    <recommendedName>
        <fullName evidence="3">TIGR02757 family protein</fullName>
    </recommendedName>
</protein>